<protein>
    <submittedName>
        <fullName evidence="1">Uncharacterized protein</fullName>
    </submittedName>
</protein>
<organism evidence="1 2">
    <name type="scientific">Xenorhabdus cabanillasii JM26</name>
    <dbReference type="NCBI Taxonomy" id="1427517"/>
    <lineage>
        <taxon>Bacteria</taxon>
        <taxon>Pseudomonadati</taxon>
        <taxon>Pseudomonadota</taxon>
        <taxon>Gammaproteobacteria</taxon>
        <taxon>Enterobacterales</taxon>
        <taxon>Morganellaceae</taxon>
        <taxon>Xenorhabdus</taxon>
    </lineage>
</organism>
<dbReference type="Proteomes" id="UP000019197">
    <property type="component" value="Unassembled WGS sequence"/>
</dbReference>
<name>W1ITM2_9GAMM</name>
<dbReference type="EMBL" id="CBXE010000064">
    <property type="protein sequence ID" value="CDL80941.1"/>
    <property type="molecule type" value="Genomic_DNA"/>
</dbReference>
<comment type="caution">
    <text evidence="1">The sequence shown here is derived from an EMBL/GenBank/DDBJ whole genome shotgun (WGS) entry which is preliminary data.</text>
</comment>
<sequence>MQRDNKQLTNKPPEAVDNCAWITYVSERSQRYNQQKSSNLKDEEYIMIFVPTCYNIYYISIIQYI</sequence>
<evidence type="ECO:0000313" key="2">
    <source>
        <dbReference type="Proteomes" id="UP000019197"/>
    </source>
</evidence>
<reference evidence="1 2" key="1">
    <citation type="submission" date="2013-11" db="EMBL/GenBank/DDBJ databases">
        <title>Draft genome sequence and annotation of the entomopathogenic bacterium, Xenorhabdus cabanillasi strain JM26.</title>
        <authorList>
            <person name="Gualtieri M."/>
            <person name="Ogier J.C."/>
            <person name="Pages S."/>
            <person name="Givaudan A."/>
            <person name="Gaudriault S."/>
        </authorList>
    </citation>
    <scope>NUCLEOTIDE SEQUENCE [LARGE SCALE GENOMIC DNA]</scope>
    <source>
        <strain evidence="1 2">JM26</strain>
    </source>
</reference>
<dbReference type="AlphaFoldDB" id="W1ITM2"/>
<proteinExistence type="predicted"/>
<accession>W1ITM2</accession>
<evidence type="ECO:0000313" key="1">
    <source>
        <dbReference type="EMBL" id="CDL80941.1"/>
    </source>
</evidence>
<gene>
    <name evidence="1" type="ORF">XCR1_1560055</name>
</gene>